<evidence type="ECO:0000256" key="2">
    <source>
        <dbReference type="ARBA" id="ARBA00022763"/>
    </source>
</evidence>
<evidence type="ECO:0000256" key="1">
    <source>
        <dbReference type="ARBA" id="ARBA00006638"/>
    </source>
</evidence>
<dbReference type="OrthoDB" id="206565at2759"/>
<dbReference type="AlphaFoldDB" id="A0A8H6XVW1"/>
<dbReference type="Proteomes" id="UP000620124">
    <property type="component" value="Unassembled WGS sequence"/>
</dbReference>
<evidence type="ECO:0000256" key="3">
    <source>
        <dbReference type="ARBA" id="ARBA00023172"/>
    </source>
</evidence>
<evidence type="ECO:0000313" key="7">
    <source>
        <dbReference type="Proteomes" id="UP000620124"/>
    </source>
</evidence>
<name>A0A8H6XVW1_9AGAR</name>
<feature type="compositionally biased region" description="Low complexity" evidence="5">
    <location>
        <begin position="157"/>
        <end position="178"/>
    </location>
</feature>
<sequence>MHDFVNPNMTSTQQSFGFGQASTSMSETTDDRVSRLQAKLNQKLGPEFISAGPGDAPKLTYTEGWKVINVANEVFGFEGWSSNIVSLTTDYMDCDEETRGTTPKSGGDRRAKIHPPTFGNVLGNCLYDKQYTSEIVKIKVPPIKFDKGDLYRLSHKPPAASASTSTSASRSITATPTSVHAFAPPPAPQQQKWQSQPQQHPVKSISSVPRHIQPTGLQTSITTLAGEPKVSAALQVKAEPQTKPPQGQIQSSLPPPSAVPVGDDAEDALFGFSDDGASGGASGSMGPRSEKAPDLAAGTKKRFPT</sequence>
<dbReference type="Pfam" id="PF04098">
    <property type="entry name" value="Rad52_Rad22"/>
    <property type="match status" value="1"/>
</dbReference>
<keyword evidence="2" id="KW-0227">DNA damage</keyword>
<keyword evidence="4" id="KW-0234">DNA repair</keyword>
<evidence type="ECO:0000256" key="5">
    <source>
        <dbReference type="SAM" id="MobiDB-lite"/>
    </source>
</evidence>
<dbReference type="InterPro" id="IPR007232">
    <property type="entry name" value="Rad52_Rad59_Rad22"/>
</dbReference>
<dbReference type="InterPro" id="IPR041247">
    <property type="entry name" value="Rad52_fam"/>
</dbReference>
<evidence type="ECO:0000256" key="4">
    <source>
        <dbReference type="ARBA" id="ARBA00023204"/>
    </source>
</evidence>
<dbReference type="EMBL" id="JACAZI010000012">
    <property type="protein sequence ID" value="KAF7347536.1"/>
    <property type="molecule type" value="Genomic_DNA"/>
</dbReference>
<dbReference type="PANTHER" id="PTHR12132:SF1">
    <property type="entry name" value="DNA REPAIR PROTEIN RAD52 HOMOLOG"/>
    <property type="match status" value="1"/>
</dbReference>
<organism evidence="6 7">
    <name type="scientific">Mycena venus</name>
    <dbReference type="NCBI Taxonomy" id="2733690"/>
    <lineage>
        <taxon>Eukaryota</taxon>
        <taxon>Fungi</taxon>
        <taxon>Dikarya</taxon>
        <taxon>Basidiomycota</taxon>
        <taxon>Agaricomycotina</taxon>
        <taxon>Agaricomycetes</taxon>
        <taxon>Agaricomycetidae</taxon>
        <taxon>Agaricales</taxon>
        <taxon>Marasmiineae</taxon>
        <taxon>Mycenaceae</taxon>
        <taxon>Mycena</taxon>
    </lineage>
</organism>
<dbReference type="PANTHER" id="PTHR12132">
    <property type="entry name" value="DNA REPAIR AND RECOMBINATION PROTEIN RAD52, RAD59"/>
    <property type="match status" value="1"/>
</dbReference>
<dbReference type="InterPro" id="IPR042525">
    <property type="entry name" value="Rad52_Rad59_Rad22_sf"/>
</dbReference>
<evidence type="ECO:0000313" key="6">
    <source>
        <dbReference type="EMBL" id="KAF7347536.1"/>
    </source>
</evidence>
<proteinExistence type="inferred from homology"/>
<dbReference type="GO" id="GO:0006312">
    <property type="term" value="P:mitotic recombination"/>
    <property type="evidence" value="ECO:0007669"/>
    <property type="project" value="TreeGrafter"/>
</dbReference>
<comment type="similarity">
    <text evidence="1">Belongs to the RAD52 family.</text>
</comment>
<feature type="region of interest" description="Disordered" evidence="5">
    <location>
        <begin position="1"/>
        <end position="27"/>
    </location>
</feature>
<feature type="compositionally biased region" description="Low complexity" evidence="5">
    <location>
        <begin position="189"/>
        <end position="201"/>
    </location>
</feature>
<keyword evidence="3" id="KW-0233">DNA recombination</keyword>
<reference evidence="6" key="1">
    <citation type="submission" date="2020-05" db="EMBL/GenBank/DDBJ databases">
        <title>Mycena genomes resolve the evolution of fungal bioluminescence.</title>
        <authorList>
            <person name="Tsai I.J."/>
        </authorList>
    </citation>
    <scope>NUCLEOTIDE SEQUENCE</scope>
    <source>
        <strain evidence="6">CCC161011</strain>
    </source>
</reference>
<keyword evidence="7" id="KW-1185">Reference proteome</keyword>
<dbReference type="Gene3D" id="3.30.390.80">
    <property type="entry name" value="DNA repair protein Rad52/59/22"/>
    <property type="match status" value="1"/>
</dbReference>
<feature type="compositionally biased region" description="Polar residues" evidence="5">
    <location>
        <begin position="7"/>
        <end position="27"/>
    </location>
</feature>
<comment type="caution">
    <text evidence="6">The sequence shown here is derived from an EMBL/GenBank/DDBJ whole genome shotgun (WGS) entry which is preliminary data.</text>
</comment>
<feature type="region of interest" description="Disordered" evidence="5">
    <location>
        <begin position="155"/>
        <end position="212"/>
    </location>
</feature>
<gene>
    <name evidence="6" type="ORF">MVEN_01510000</name>
</gene>
<protein>
    <submittedName>
        <fullName evidence="6">Uncharacterized protein</fullName>
    </submittedName>
</protein>
<dbReference type="GO" id="GO:0000724">
    <property type="term" value="P:double-strand break repair via homologous recombination"/>
    <property type="evidence" value="ECO:0007669"/>
    <property type="project" value="TreeGrafter"/>
</dbReference>
<dbReference type="GO" id="GO:0005634">
    <property type="term" value="C:nucleus"/>
    <property type="evidence" value="ECO:0007669"/>
    <property type="project" value="TreeGrafter"/>
</dbReference>
<accession>A0A8H6XVW1</accession>
<dbReference type="SUPFAM" id="SSF54768">
    <property type="entry name" value="dsRNA-binding domain-like"/>
    <property type="match status" value="1"/>
</dbReference>
<dbReference type="GO" id="GO:0045002">
    <property type="term" value="P:double-strand break repair via single-strand annealing"/>
    <property type="evidence" value="ECO:0007669"/>
    <property type="project" value="TreeGrafter"/>
</dbReference>
<feature type="region of interest" description="Disordered" evidence="5">
    <location>
        <begin position="235"/>
        <end position="305"/>
    </location>
</feature>